<dbReference type="PANTHER" id="PTHR43617:SF34">
    <property type="entry name" value="PUTATIVE-RELATED"/>
    <property type="match status" value="1"/>
</dbReference>
<organism evidence="2 3">
    <name type="scientific">Cohnella rhizosphaerae</name>
    <dbReference type="NCBI Taxonomy" id="1457232"/>
    <lineage>
        <taxon>Bacteria</taxon>
        <taxon>Bacillati</taxon>
        <taxon>Bacillota</taxon>
        <taxon>Bacilli</taxon>
        <taxon>Bacillales</taxon>
        <taxon>Paenibacillaceae</taxon>
        <taxon>Cohnella</taxon>
    </lineage>
</organism>
<gene>
    <name evidence="2" type="ORF">OMP40_28410</name>
</gene>
<evidence type="ECO:0000259" key="1">
    <source>
        <dbReference type="PROSITE" id="PS51186"/>
    </source>
</evidence>
<dbReference type="Gene3D" id="3.40.630.30">
    <property type="match status" value="1"/>
</dbReference>
<proteinExistence type="predicted"/>
<dbReference type="SUPFAM" id="SSF55729">
    <property type="entry name" value="Acyl-CoA N-acyltransferases (Nat)"/>
    <property type="match status" value="1"/>
</dbReference>
<dbReference type="Proteomes" id="UP001153404">
    <property type="component" value="Unassembled WGS sequence"/>
</dbReference>
<dbReference type="InterPro" id="IPR000182">
    <property type="entry name" value="GNAT_dom"/>
</dbReference>
<reference evidence="2" key="1">
    <citation type="submission" date="2022-10" db="EMBL/GenBank/DDBJ databases">
        <title>Comparative genomic analysis of Cohnella hashimotonis sp. nov., isolated from the International Space Station.</title>
        <authorList>
            <person name="Simpson A."/>
            <person name="Venkateswaran K."/>
        </authorList>
    </citation>
    <scope>NUCLEOTIDE SEQUENCE</scope>
    <source>
        <strain evidence="2">DSM 28161</strain>
    </source>
</reference>
<dbReference type="GO" id="GO:0016747">
    <property type="term" value="F:acyltransferase activity, transferring groups other than amino-acyl groups"/>
    <property type="evidence" value="ECO:0007669"/>
    <property type="project" value="InterPro"/>
</dbReference>
<dbReference type="EMBL" id="JAPDIA010000008">
    <property type="protein sequence ID" value="MDG0812810.1"/>
    <property type="molecule type" value="Genomic_DNA"/>
</dbReference>
<sequence>MNSKTFLISMATIDDLDELTILFNEYRMFYNQESNITAAKTFLFERFEHRESIIFVAKDLNHNKIIGFTQLYPSFSSVSMKRSLILNDLYVLSDFRGAGTARALLEAAKDYARSIKAKGLTLSTAIDNVRAQGVYEKSGYVRDEECYHYFLKA</sequence>
<protein>
    <submittedName>
        <fullName evidence="2">GNAT family N-acetyltransferase</fullName>
    </submittedName>
</protein>
<dbReference type="RefSeq" id="WP_277536347.1">
    <property type="nucleotide sequence ID" value="NZ_JAPDIA010000008.1"/>
</dbReference>
<dbReference type="PANTHER" id="PTHR43617">
    <property type="entry name" value="L-AMINO ACID N-ACETYLTRANSFERASE"/>
    <property type="match status" value="1"/>
</dbReference>
<evidence type="ECO:0000313" key="3">
    <source>
        <dbReference type="Proteomes" id="UP001153404"/>
    </source>
</evidence>
<dbReference type="InterPro" id="IPR016181">
    <property type="entry name" value="Acyl_CoA_acyltransferase"/>
</dbReference>
<dbReference type="CDD" id="cd04301">
    <property type="entry name" value="NAT_SF"/>
    <property type="match status" value="1"/>
</dbReference>
<accession>A0A9X4KXR3</accession>
<dbReference type="PROSITE" id="PS51186">
    <property type="entry name" value="GNAT"/>
    <property type="match status" value="1"/>
</dbReference>
<name>A0A9X4KXR3_9BACL</name>
<dbReference type="InterPro" id="IPR050276">
    <property type="entry name" value="MshD_Acetyltransferase"/>
</dbReference>
<dbReference type="AlphaFoldDB" id="A0A9X4KXR3"/>
<keyword evidence="3" id="KW-1185">Reference proteome</keyword>
<evidence type="ECO:0000313" key="2">
    <source>
        <dbReference type="EMBL" id="MDG0812810.1"/>
    </source>
</evidence>
<dbReference type="Pfam" id="PF00583">
    <property type="entry name" value="Acetyltransf_1"/>
    <property type="match status" value="1"/>
</dbReference>
<feature type="domain" description="N-acetyltransferase" evidence="1">
    <location>
        <begin position="6"/>
        <end position="153"/>
    </location>
</feature>
<comment type="caution">
    <text evidence="2">The sequence shown here is derived from an EMBL/GenBank/DDBJ whole genome shotgun (WGS) entry which is preliminary data.</text>
</comment>